<dbReference type="AlphaFoldDB" id="A0A173WAY3"/>
<accession>A0A173WAY3</accession>
<dbReference type="EMBL" id="CYZA01000001">
    <property type="protein sequence ID" value="CUN36190.1"/>
    <property type="molecule type" value="Genomic_DNA"/>
</dbReference>
<dbReference type="InterPro" id="IPR013324">
    <property type="entry name" value="RNA_pol_sigma_r3/r4-like"/>
</dbReference>
<dbReference type="InterPro" id="IPR010861">
    <property type="entry name" value="DUF1492"/>
</dbReference>
<dbReference type="Gene3D" id="1.20.140.160">
    <property type="match status" value="1"/>
</dbReference>
<gene>
    <name evidence="1" type="ORF">ERS852395_00041</name>
</gene>
<evidence type="ECO:0000313" key="1">
    <source>
        <dbReference type="EMBL" id="CUN36190.1"/>
    </source>
</evidence>
<name>A0A173WAY3_9FIRM</name>
<organism evidence="1 2">
    <name type="scientific">Blautia obeum</name>
    <dbReference type="NCBI Taxonomy" id="40520"/>
    <lineage>
        <taxon>Bacteria</taxon>
        <taxon>Bacillati</taxon>
        <taxon>Bacillota</taxon>
        <taxon>Clostridia</taxon>
        <taxon>Lachnospirales</taxon>
        <taxon>Lachnospiraceae</taxon>
        <taxon>Blautia</taxon>
    </lineage>
</organism>
<sequence length="138" mass="16367">MTAKEYLKQAYLLDKQIQVEVKELEQLREMRGTIQGCSYGEKIGTNPNRNLEAPFIKTIEKIWDYEQRIDAQINRLVDLRSEINAAIESMENPEERLLLKYRYLKNESWEDISYELNVSYRTVHRIHASSLNNFVVPE</sequence>
<dbReference type="Proteomes" id="UP000095447">
    <property type="component" value="Unassembled WGS sequence"/>
</dbReference>
<dbReference type="RefSeq" id="WP_021738969.1">
    <property type="nucleotide sequence ID" value="NZ_CYZA01000001.1"/>
</dbReference>
<dbReference type="GeneID" id="42786412"/>
<protein>
    <submittedName>
        <fullName evidence="1">RNA polymerase sigma factor, sigma-70 family</fullName>
    </submittedName>
</protein>
<dbReference type="Pfam" id="PF07374">
    <property type="entry name" value="DUF1492"/>
    <property type="match status" value="1"/>
</dbReference>
<reference evidence="1 2" key="1">
    <citation type="submission" date="2015-09" db="EMBL/GenBank/DDBJ databases">
        <authorList>
            <consortium name="Pathogen Informatics"/>
        </authorList>
    </citation>
    <scope>NUCLEOTIDE SEQUENCE [LARGE SCALE GENOMIC DNA]</scope>
    <source>
        <strain evidence="1 2">2789STDY5608838</strain>
    </source>
</reference>
<evidence type="ECO:0000313" key="2">
    <source>
        <dbReference type="Proteomes" id="UP000095447"/>
    </source>
</evidence>
<dbReference type="SUPFAM" id="SSF88659">
    <property type="entry name" value="Sigma3 and sigma4 domains of RNA polymerase sigma factors"/>
    <property type="match status" value="1"/>
</dbReference>
<proteinExistence type="predicted"/>